<accession>A0AAW3VC99</accession>
<dbReference type="EMBL" id="JACHLA010000002">
    <property type="protein sequence ID" value="MBB6362373.1"/>
    <property type="molecule type" value="Genomic_DNA"/>
</dbReference>
<comment type="caution">
    <text evidence="3">The sequence shown here is derived from an EMBL/GenBank/DDBJ whole genome shotgun (WGS) entry which is preliminary data.</text>
</comment>
<dbReference type="AlphaFoldDB" id="A0AAW3VC99"/>
<protein>
    <submittedName>
        <fullName evidence="3">Poly-beta-1,6 N-acetyl-D-glucosamine export porin PgaA</fullName>
    </submittedName>
</protein>
<dbReference type="InterPro" id="IPR019734">
    <property type="entry name" value="TPR_rpt"/>
</dbReference>
<organism evidence="3 4">
    <name type="scientific">Acinetobacter lwoffii</name>
    <dbReference type="NCBI Taxonomy" id="28090"/>
    <lineage>
        <taxon>Bacteria</taxon>
        <taxon>Pseudomonadati</taxon>
        <taxon>Pseudomonadota</taxon>
        <taxon>Gammaproteobacteria</taxon>
        <taxon>Moraxellales</taxon>
        <taxon>Moraxellaceae</taxon>
        <taxon>Acinetobacter</taxon>
    </lineage>
</organism>
<evidence type="ECO:0000313" key="4">
    <source>
        <dbReference type="Proteomes" id="UP000548425"/>
    </source>
</evidence>
<proteinExistence type="predicted"/>
<dbReference type="Pfam" id="PF21197">
    <property type="entry name" value="PgaA_barrel"/>
    <property type="match status" value="1"/>
</dbReference>
<reference evidence="3 4" key="1">
    <citation type="submission" date="2020-08" db="EMBL/GenBank/DDBJ databases">
        <title>Functional genomics of gut bacteria from endangered species of beetles.</title>
        <authorList>
            <person name="Carlos-Shanley C."/>
        </authorList>
    </citation>
    <scope>NUCLEOTIDE SEQUENCE [LARGE SCALE GENOMIC DNA]</scope>
    <source>
        <strain evidence="3 4">S00127</strain>
    </source>
</reference>
<dbReference type="NCBIfam" id="TIGR03939">
    <property type="entry name" value="PGA_TPR_OMP"/>
    <property type="match status" value="1"/>
</dbReference>
<evidence type="ECO:0000256" key="1">
    <source>
        <dbReference type="PROSITE-ProRule" id="PRU00339"/>
    </source>
</evidence>
<dbReference type="SMART" id="SM00028">
    <property type="entry name" value="TPR"/>
    <property type="match status" value="3"/>
</dbReference>
<dbReference type="SUPFAM" id="SSF48452">
    <property type="entry name" value="TPR-like"/>
    <property type="match status" value="1"/>
</dbReference>
<dbReference type="InterPro" id="IPR023870">
    <property type="entry name" value="PGA_export_porin_PgaA"/>
</dbReference>
<keyword evidence="1" id="KW-0802">TPR repeat</keyword>
<dbReference type="GO" id="GO:1901515">
    <property type="term" value="F:poly-beta-1,6-N-acetyl-D-glucosamine transmembrane transporter activity"/>
    <property type="evidence" value="ECO:0007669"/>
    <property type="project" value="InterPro"/>
</dbReference>
<feature type="repeat" description="TPR" evidence="1">
    <location>
        <begin position="409"/>
        <end position="442"/>
    </location>
</feature>
<dbReference type="Gene3D" id="1.25.40.10">
    <property type="entry name" value="Tetratricopeptide repeat domain"/>
    <property type="match status" value="2"/>
</dbReference>
<sequence length="817" mass="95665">MINRTMIIPLSCFTILISQPFNTLLAQDISHEREQATSLIYQGKIEDGLEKLKNMLKENPSDQKLLADYIVLSYNNARFSKTDLKYLQQIKPAEFPEYAQINLIKALRDQKEFGLAQSYIQQFAKQRPASYWNVWSGVIYAESQQKDRAKHALSLVSIDGLSADYLSLTAYAYRLLEMPVESLAIAKRAVQANANNESHSQYVLALLANSDYFTADQYIKNQRLDINQPQLKHVLKLNEFSQYTQQAIQYYQVAHQQDRGYQANLKLDEILQEMRAYETQLPDDIDIRRRFYYNYIYALSFRNLSSEALLQIPKAEQPVKAMPPYVRQALAAAYLRERQPKQAESLYTSLLSEKNYADYEVYEGLYYSLIEQEKFREANDIINLMDQVLPTYQYSNAKGVDRTTHSNRYEFYNLKGLNYAYRNELDKAEHYFENLVDHAPNHAVYYNNLAQVQRWREKPQQSEHTLTQWNGVEPVTQFTRINHMQNAQALSDIQEWRKTYTFLAEHEPDDTGVIESSKFLGDRDRATIQHSSSFSKSEADNPDILGRLQGSREVESWTRLNSPWFADNFRGFVDHRYRWAKYDFGKLDDQRIGVGAEWLSKRKHATLLVSQTTDGDRLGAQLGWSHWLNDHWNYMLDYNSQAAIPLQAQDEFDGKSYLVNLNWQAHESRKAGLSYVYTDINDGNLRQELSAYFKQQIFQGPKHQTVATLSGYYGKNDVLDVSYFNPEHSNSFELNIEHNWLTWRHYERNFNQKLSATIGAYNQKNYSTEPIYNLSYQHEWQLSRTWKMDYGIGYSVHPYDGNDEEKLYAVFGFEGRF</sequence>
<name>A0AAW3VC99_ACILW</name>
<evidence type="ECO:0000259" key="2">
    <source>
        <dbReference type="Pfam" id="PF21197"/>
    </source>
</evidence>
<dbReference type="InterPro" id="IPR011990">
    <property type="entry name" value="TPR-like_helical_dom_sf"/>
</dbReference>
<evidence type="ECO:0000313" key="3">
    <source>
        <dbReference type="EMBL" id="MBB6362373.1"/>
    </source>
</evidence>
<dbReference type="Proteomes" id="UP000548425">
    <property type="component" value="Unassembled WGS sequence"/>
</dbReference>
<dbReference type="InterPro" id="IPR049003">
    <property type="entry name" value="PgaA_barrel"/>
</dbReference>
<dbReference type="PROSITE" id="PS50005">
    <property type="entry name" value="TPR"/>
    <property type="match status" value="1"/>
</dbReference>
<feature type="domain" description="PgaA membrane beta barrel" evidence="2">
    <location>
        <begin position="549"/>
        <end position="817"/>
    </location>
</feature>
<dbReference type="RefSeq" id="WP_184412502.1">
    <property type="nucleotide sequence ID" value="NZ_JACHLA010000002.1"/>
</dbReference>
<gene>
    <name evidence="3" type="ORF">HNP34_000469</name>
</gene>